<feature type="signal peptide" evidence="2">
    <location>
        <begin position="1"/>
        <end position="17"/>
    </location>
</feature>
<dbReference type="Proteomes" id="UP001144471">
    <property type="component" value="Unassembled WGS sequence"/>
</dbReference>
<evidence type="ECO:0000256" key="2">
    <source>
        <dbReference type="SAM" id="SignalP"/>
    </source>
</evidence>
<protein>
    <recommendedName>
        <fullName evidence="5">Adhesion protein FadA</fullName>
    </recommendedName>
</protein>
<evidence type="ECO:0008006" key="5">
    <source>
        <dbReference type="Google" id="ProtNLM"/>
    </source>
</evidence>
<evidence type="ECO:0000313" key="3">
    <source>
        <dbReference type="EMBL" id="GLI55887.1"/>
    </source>
</evidence>
<dbReference type="EMBL" id="BSDY01000005">
    <property type="protein sequence ID" value="GLI55887.1"/>
    <property type="molecule type" value="Genomic_DNA"/>
</dbReference>
<reference evidence="3" key="1">
    <citation type="submission" date="2022-12" db="EMBL/GenBank/DDBJ databases">
        <title>Reference genome sequencing for broad-spectrum identification of bacterial and archaeal isolates by mass spectrometry.</title>
        <authorList>
            <person name="Sekiguchi Y."/>
            <person name="Tourlousse D.M."/>
        </authorList>
    </citation>
    <scope>NUCLEOTIDE SEQUENCE</scope>
    <source>
        <strain evidence="3">10succ1</strain>
    </source>
</reference>
<proteinExistence type="predicted"/>
<comment type="caution">
    <text evidence="3">The sequence shown here is derived from an EMBL/GenBank/DDBJ whole genome shotgun (WGS) entry which is preliminary data.</text>
</comment>
<gene>
    <name evidence="3" type="ORF">PM10SUCC1_14010</name>
</gene>
<accession>A0A9W6GLR0</accession>
<keyword evidence="1" id="KW-0175">Coiled coil</keyword>
<organism evidence="3 4">
    <name type="scientific">Propionigenium maris DSM 9537</name>
    <dbReference type="NCBI Taxonomy" id="1123000"/>
    <lineage>
        <taxon>Bacteria</taxon>
        <taxon>Fusobacteriati</taxon>
        <taxon>Fusobacteriota</taxon>
        <taxon>Fusobacteriia</taxon>
        <taxon>Fusobacteriales</taxon>
        <taxon>Fusobacteriaceae</taxon>
        <taxon>Propionigenium</taxon>
    </lineage>
</organism>
<dbReference type="AlphaFoldDB" id="A0A9W6GLR0"/>
<keyword evidence="2" id="KW-0732">Signal</keyword>
<feature type="coiled-coil region" evidence="1">
    <location>
        <begin position="37"/>
        <end position="95"/>
    </location>
</feature>
<name>A0A9W6GLR0_9FUSO</name>
<dbReference type="RefSeq" id="WP_281834679.1">
    <property type="nucleotide sequence ID" value="NZ_BSDY01000005.1"/>
</dbReference>
<feature type="chain" id="PRO_5040928715" description="Adhesion protein FadA" evidence="2">
    <location>
        <begin position="18"/>
        <end position="96"/>
    </location>
</feature>
<evidence type="ECO:0000256" key="1">
    <source>
        <dbReference type="SAM" id="Coils"/>
    </source>
</evidence>
<sequence length="96" mass="10774">MKKLLILTILISGLTYAQGGGGSGGMQGFNQYITSEFEDVRQEIKEVDEREMEYTERMSRGLAEDAALGADQEAIEKENQELKEEKAKIMILKSIE</sequence>
<keyword evidence="4" id="KW-1185">Reference proteome</keyword>
<evidence type="ECO:0000313" key="4">
    <source>
        <dbReference type="Proteomes" id="UP001144471"/>
    </source>
</evidence>